<protein>
    <submittedName>
        <fullName evidence="3">Zinc ribbon domain-containing protein</fullName>
    </submittedName>
</protein>
<feature type="region of interest" description="Disordered" evidence="1">
    <location>
        <begin position="31"/>
        <end position="107"/>
    </location>
</feature>
<name>A0A3M2LD47_9ACTN</name>
<sequence>MPQLDQLSACPGCGEPLEEDDRFCGVCGTDLRTAARSPGAPSPNGTQERPPGYTPTEHDFHLPPPLQSPPHPDRAERQPPPAGPAAAPAPAHPGPAAAAAPPPPPAP</sequence>
<dbReference type="AlphaFoldDB" id="A0A3M2LD47"/>
<comment type="caution">
    <text evidence="3">The sequence shown here is derived from an EMBL/GenBank/DDBJ whole genome shotgun (WGS) entry which is preliminary data.</text>
</comment>
<evidence type="ECO:0000313" key="4">
    <source>
        <dbReference type="Proteomes" id="UP000278673"/>
    </source>
</evidence>
<evidence type="ECO:0000259" key="2">
    <source>
        <dbReference type="Pfam" id="PF13248"/>
    </source>
</evidence>
<keyword evidence="4" id="KW-1185">Reference proteome</keyword>
<dbReference type="EMBL" id="RFFJ01000169">
    <property type="protein sequence ID" value="RMI34680.1"/>
    <property type="molecule type" value="Genomic_DNA"/>
</dbReference>
<feature type="non-terminal residue" evidence="3">
    <location>
        <position position="107"/>
    </location>
</feature>
<dbReference type="Proteomes" id="UP000278673">
    <property type="component" value="Unassembled WGS sequence"/>
</dbReference>
<evidence type="ECO:0000313" key="3">
    <source>
        <dbReference type="EMBL" id="RMI34680.1"/>
    </source>
</evidence>
<dbReference type="InterPro" id="IPR059113">
    <property type="entry name" value="Znf_ribbon"/>
</dbReference>
<accession>A0A3M2LD47</accession>
<organism evidence="3 4">
    <name type="scientific">Streptomyces triticirhizae</name>
    <dbReference type="NCBI Taxonomy" id="2483353"/>
    <lineage>
        <taxon>Bacteria</taxon>
        <taxon>Bacillati</taxon>
        <taxon>Actinomycetota</taxon>
        <taxon>Actinomycetes</taxon>
        <taxon>Kitasatosporales</taxon>
        <taxon>Streptomycetaceae</taxon>
        <taxon>Streptomyces</taxon>
    </lineage>
</organism>
<dbReference type="RefSeq" id="WP_147472815.1">
    <property type="nucleotide sequence ID" value="NZ_RFFJ01000169.1"/>
</dbReference>
<feature type="region of interest" description="Disordered" evidence="1">
    <location>
        <begin position="1"/>
        <end position="20"/>
    </location>
</feature>
<feature type="compositionally biased region" description="Low complexity" evidence="1">
    <location>
        <begin position="84"/>
        <end position="99"/>
    </location>
</feature>
<proteinExistence type="predicted"/>
<gene>
    <name evidence="3" type="ORF">EBN88_23290</name>
</gene>
<feature type="domain" description="Putative zinc-ribbon" evidence="2">
    <location>
        <begin position="9"/>
        <end position="31"/>
    </location>
</feature>
<reference evidence="3 4" key="1">
    <citation type="submission" date="2018-10" db="EMBL/GenBank/DDBJ databases">
        <title>Isolation, diversity and antifungal activity of actinobacteria from wheat.</title>
        <authorList>
            <person name="Han C."/>
        </authorList>
    </citation>
    <scope>NUCLEOTIDE SEQUENCE [LARGE SCALE GENOMIC DNA]</scope>
    <source>
        <strain evidence="3 4">NEAU-YY642</strain>
    </source>
</reference>
<dbReference type="Pfam" id="PF13248">
    <property type="entry name" value="Zn_ribbon_3"/>
    <property type="match status" value="1"/>
</dbReference>
<evidence type="ECO:0000256" key="1">
    <source>
        <dbReference type="SAM" id="MobiDB-lite"/>
    </source>
</evidence>